<dbReference type="Proteomes" id="UP000886998">
    <property type="component" value="Unassembled WGS sequence"/>
</dbReference>
<keyword evidence="2" id="KW-1185">Reference proteome</keyword>
<evidence type="ECO:0000313" key="2">
    <source>
        <dbReference type="Proteomes" id="UP000886998"/>
    </source>
</evidence>
<reference evidence="1" key="1">
    <citation type="submission" date="2020-08" db="EMBL/GenBank/DDBJ databases">
        <title>Multicomponent nature underlies the extraordinary mechanical properties of spider dragline silk.</title>
        <authorList>
            <person name="Kono N."/>
            <person name="Nakamura H."/>
            <person name="Mori M."/>
            <person name="Yoshida Y."/>
            <person name="Ohtoshi R."/>
            <person name="Malay A.D."/>
            <person name="Moran D.A.P."/>
            <person name="Tomita M."/>
            <person name="Numata K."/>
            <person name="Arakawa K."/>
        </authorList>
    </citation>
    <scope>NUCLEOTIDE SEQUENCE</scope>
</reference>
<dbReference type="OrthoDB" id="6407690at2759"/>
<comment type="caution">
    <text evidence="1">The sequence shown here is derived from an EMBL/GenBank/DDBJ whole genome shotgun (WGS) entry which is preliminary data.</text>
</comment>
<dbReference type="EMBL" id="BMAV01005746">
    <property type="protein sequence ID" value="GFY47080.1"/>
    <property type="molecule type" value="Genomic_DNA"/>
</dbReference>
<accession>A0A8X6X6E0</accession>
<protein>
    <submittedName>
        <fullName evidence="1">Uncharacterized protein</fullName>
    </submittedName>
</protein>
<gene>
    <name evidence="1" type="primary">NCL1_51964</name>
    <name evidence="1" type="ORF">TNIN_265991</name>
</gene>
<proteinExistence type="predicted"/>
<name>A0A8X6X6E0_9ARAC</name>
<dbReference type="AlphaFoldDB" id="A0A8X6X6E0"/>
<evidence type="ECO:0000313" key="1">
    <source>
        <dbReference type="EMBL" id="GFY47080.1"/>
    </source>
</evidence>
<organism evidence="1 2">
    <name type="scientific">Trichonephila inaurata madagascariensis</name>
    <dbReference type="NCBI Taxonomy" id="2747483"/>
    <lineage>
        <taxon>Eukaryota</taxon>
        <taxon>Metazoa</taxon>
        <taxon>Ecdysozoa</taxon>
        <taxon>Arthropoda</taxon>
        <taxon>Chelicerata</taxon>
        <taxon>Arachnida</taxon>
        <taxon>Araneae</taxon>
        <taxon>Araneomorphae</taxon>
        <taxon>Entelegynae</taxon>
        <taxon>Araneoidea</taxon>
        <taxon>Nephilidae</taxon>
        <taxon>Trichonephila</taxon>
        <taxon>Trichonephila inaurata</taxon>
    </lineage>
</organism>
<sequence>MSIKFWPSLELLTHARIAKGILYTFDLEDLKRTFLEEVPGYTEYVQEIETKISEIHLPTYCASFSRLTAAREKSEDVKFVPLPLRVRKQLRGIVIALGLEIKQWFESHRFIVRGVNHNLRNKLGWFSFGVIDRLETARNFIHDEYWDIGERFIFACEYCFEDDLRMLWRNMTTASRRHTLRRLPRTCNMMLWLDSLRSNIPRNWEEISHNERYIFFHKNYVGIRGYFPKLRGTQMRCQCINSALESGVVHHYDLYSCISLLNTDKLNSIRNCLPISEFCELFKSFLKWPFQIIFLDVVNYFEKKISQTVFLGVVTFILKNELGWRFQDHMYIEIFRTFWNLFSNKYRDGIKKKAKLYARATHVLESSKHYV</sequence>